<evidence type="ECO:0000256" key="2">
    <source>
        <dbReference type="ARBA" id="ARBA00021572"/>
    </source>
</evidence>
<protein>
    <recommendedName>
        <fullName evidence="2">Bleomycin resistance protein</fullName>
    </recommendedName>
</protein>
<dbReference type="Proteomes" id="UP000475385">
    <property type="component" value="Unassembled WGS sequence"/>
</dbReference>
<gene>
    <name evidence="5" type="ORF">G3576_19260</name>
</gene>
<accession>A0A6M1LP79</accession>
<dbReference type="InterPro" id="IPR037523">
    <property type="entry name" value="VOC_core"/>
</dbReference>
<dbReference type="CDD" id="cd08349">
    <property type="entry name" value="BLMA_like"/>
    <property type="match status" value="1"/>
</dbReference>
<dbReference type="SUPFAM" id="SSF54593">
    <property type="entry name" value="Glyoxalase/Bleomycin resistance protein/Dihydroxybiphenyl dioxygenase"/>
    <property type="match status" value="1"/>
</dbReference>
<organism evidence="5 6">
    <name type="scientific">Falsiroseomonas algicola</name>
    <dbReference type="NCBI Taxonomy" id="2716930"/>
    <lineage>
        <taxon>Bacteria</taxon>
        <taxon>Pseudomonadati</taxon>
        <taxon>Pseudomonadota</taxon>
        <taxon>Alphaproteobacteria</taxon>
        <taxon>Acetobacterales</taxon>
        <taxon>Roseomonadaceae</taxon>
        <taxon>Falsiroseomonas</taxon>
    </lineage>
</organism>
<dbReference type="PROSITE" id="PS51819">
    <property type="entry name" value="VOC"/>
    <property type="match status" value="1"/>
</dbReference>
<dbReference type="InterPro" id="IPR000335">
    <property type="entry name" value="Bleomycin-R"/>
</dbReference>
<reference evidence="5 6" key="1">
    <citation type="submission" date="2020-03" db="EMBL/GenBank/DDBJ databases">
        <title>Roseomonas stagni sp. nov., isolated from pond water in Japan.</title>
        <authorList>
            <person name="Furuhata K."/>
            <person name="Miyamoto H."/>
            <person name="Goto K."/>
        </authorList>
    </citation>
    <scope>NUCLEOTIDE SEQUENCE [LARGE SCALE GENOMIC DNA]</scope>
    <source>
        <strain evidence="5 6">PeD5</strain>
    </source>
</reference>
<evidence type="ECO:0000256" key="3">
    <source>
        <dbReference type="ARBA" id="ARBA00023251"/>
    </source>
</evidence>
<dbReference type="RefSeq" id="WP_164696069.1">
    <property type="nucleotide sequence ID" value="NZ_JAAIKB010000008.1"/>
</dbReference>
<feature type="domain" description="VOC" evidence="4">
    <location>
        <begin position="4"/>
        <end position="135"/>
    </location>
</feature>
<sequence length="141" mass="16003">MTFTYAKLVPELLVSDLEASLRFWGGLCGFETAYDRPEDGFAYLHRDGVQVMLEEAFRPGRRWITGPLERPFGRGINLQIELPAIAPVLAALEAASWPLYLAPEEKWYRAGDREAGVRQFIVQDPDGYLLRFQQSLGMRPA</sequence>
<name>A0A6M1LP79_9PROT</name>
<dbReference type="AlphaFoldDB" id="A0A6M1LP79"/>
<dbReference type="EMBL" id="JAAIKB010000008">
    <property type="protein sequence ID" value="NGM22166.1"/>
    <property type="molecule type" value="Genomic_DNA"/>
</dbReference>
<evidence type="ECO:0000313" key="5">
    <source>
        <dbReference type="EMBL" id="NGM22166.1"/>
    </source>
</evidence>
<proteinExistence type="inferred from homology"/>
<keyword evidence="3" id="KW-0046">Antibiotic resistance</keyword>
<evidence type="ECO:0000313" key="6">
    <source>
        <dbReference type="Proteomes" id="UP000475385"/>
    </source>
</evidence>
<comment type="similarity">
    <text evidence="1">Belongs to the bleomycin resistance protein family.</text>
</comment>
<comment type="caution">
    <text evidence="5">The sequence shown here is derived from an EMBL/GenBank/DDBJ whole genome shotgun (WGS) entry which is preliminary data.</text>
</comment>
<dbReference type="Gene3D" id="3.10.180.10">
    <property type="entry name" value="2,3-Dihydroxybiphenyl 1,2-Dioxygenase, domain 1"/>
    <property type="match status" value="1"/>
</dbReference>
<dbReference type="InterPro" id="IPR029068">
    <property type="entry name" value="Glyas_Bleomycin-R_OHBP_Dase"/>
</dbReference>
<dbReference type="GO" id="GO:0046677">
    <property type="term" value="P:response to antibiotic"/>
    <property type="evidence" value="ECO:0007669"/>
    <property type="project" value="UniProtKB-KW"/>
</dbReference>
<evidence type="ECO:0000259" key="4">
    <source>
        <dbReference type="PROSITE" id="PS51819"/>
    </source>
</evidence>
<evidence type="ECO:0000256" key="1">
    <source>
        <dbReference type="ARBA" id="ARBA00011051"/>
    </source>
</evidence>
<keyword evidence="6" id="KW-1185">Reference proteome</keyword>